<feature type="domain" description="P-type ATPase A" evidence="8">
    <location>
        <begin position="97"/>
        <end position="195"/>
    </location>
</feature>
<dbReference type="InterPro" id="IPR008250">
    <property type="entry name" value="ATPase_P-typ_transduc_dom_A_sf"/>
</dbReference>
<keyword evidence="5 7" id="KW-0472">Membrane</keyword>
<dbReference type="Pfam" id="PF00122">
    <property type="entry name" value="E1-E2_ATPase"/>
    <property type="match status" value="1"/>
</dbReference>
<feature type="region of interest" description="Disordered" evidence="6">
    <location>
        <begin position="1"/>
        <end position="26"/>
    </location>
</feature>
<feature type="transmembrane region" description="Helical" evidence="7">
    <location>
        <begin position="212"/>
        <end position="233"/>
    </location>
</feature>
<dbReference type="AlphaFoldDB" id="A0A2A5RXW6"/>
<evidence type="ECO:0000313" key="10">
    <source>
        <dbReference type="Proteomes" id="UP000242246"/>
    </source>
</evidence>
<dbReference type="SUPFAM" id="SSF81665">
    <property type="entry name" value="Calcium ATPase, transmembrane domain M"/>
    <property type="match status" value="1"/>
</dbReference>
<dbReference type="EMBL" id="JXJX01000010">
    <property type="protein sequence ID" value="PCS06072.1"/>
    <property type="molecule type" value="Genomic_DNA"/>
</dbReference>
<dbReference type="SFLD" id="SFLDS00003">
    <property type="entry name" value="Haloacid_Dehalogenase"/>
    <property type="match status" value="1"/>
</dbReference>
<keyword evidence="3" id="KW-1278">Translocase</keyword>
<evidence type="ECO:0000256" key="2">
    <source>
        <dbReference type="ARBA" id="ARBA00022692"/>
    </source>
</evidence>
<dbReference type="Proteomes" id="UP000242246">
    <property type="component" value="Unassembled WGS sequence"/>
</dbReference>
<dbReference type="STRING" id="1348632.GCA_001591745_01416"/>
<feature type="transmembrane region" description="Helical" evidence="7">
    <location>
        <begin position="37"/>
        <end position="57"/>
    </location>
</feature>
<dbReference type="InterPro" id="IPR001757">
    <property type="entry name" value="P_typ_ATPase"/>
</dbReference>
<dbReference type="SUPFAM" id="SSF81653">
    <property type="entry name" value="Calcium ATPase, transduction domain A"/>
    <property type="match status" value="1"/>
</dbReference>
<feature type="transmembrane region" description="Helical" evidence="7">
    <location>
        <begin position="684"/>
        <end position="700"/>
    </location>
</feature>
<dbReference type="GO" id="GO:0016020">
    <property type="term" value="C:membrane"/>
    <property type="evidence" value="ECO:0007669"/>
    <property type="project" value="UniProtKB-SubCell"/>
</dbReference>
<evidence type="ECO:0000256" key="6">
    <source>
        <dbReference type="SAM" id="MobiDB-lite"/>
    </source>
</evidence>
<evidence type="ECO:0000259" key="8">
    <source>
        <dbReference type="Pfam" id="PF00122"/>
    </source>
</evidence>
<sequence length="784" mass="87211">MIKSTQSGLNSDEVKEREQNGQTNHIKKTSSRSYAKIFFVNVFTFFNLINIVLFYLVYLTGSYYNGLFILVIFSNIVINLFQEIRSKRTLDKLAILTVSKTKVYRDHQLVTLPIDKIVIDDLLLLENGDQVPSDAKVIEGSLEINESLLTGEVDNVYKTPQSELFSGSFVTSGQAICQVIHVGEDNYIQKITREAKAIKKQSYLIQDSLNKIIKGITIVLVPLCVLLFVKQYFWSGVAINRAILSTVAAAVGMFPEGLYLLTSVALTISAVYLSRKRVLVQELNCIDALARVDTLCLDKTGTITKGQMIVEDLIKIDDACDVASIIGNMMAVLPDKNPTALALREGFPESSSRVATTVVPFSSDRKFSCVSFEGDGTYFLGASAFMKLDPSKEQDILKLDKKHSKLGYRVLTLGYSDSTQAFDQIKDIQPIAMFLITDTIRENVIETLAFFNRQHVNCKIISGDDPTTVSQIAQRVNLPGAEKYIDMSEVADEDLEDIVENYQIFGRVSPQQKKQIVITLKALGHTVAMTGDGVNDVLALKEANCSIAMASGVDAARQASDIVLLDNQFEAIPTILNEGRRVINNITRAGSLVLIQVVYSILLTAGTLIVGFKYPFEPIQLTVLNACFVGIPTFLLNFELDFNRVKSEFLPTLFKKAFPAGLSIAVGSLLIINLGHIFGSSPRALSIMAILYTAWNYLIVQRNIYPTKTSYRSIVFIVTHTIYFIALIIGKNLLSLGNISYINLILLVALCFYSVTFQKLFSKLFNQSYNRFKSKQAKKQVMKL</sequence>
<keyword evidence="4 7" id="KW-1133">Transmembrane helix</keyword>
<dbReference type="RefSeq" id="WP_231860448.1">
    <property type="nucleotide sequence ID" value="NZ_JXJX01000010.1"/>
</dbReference>
<dbReference type="InterPro" id="IPR044492">
    <property type="entry name" value="P_typ_ATPase_HD_dom"/>
</dbReference>
<organism evidence="9 10">
    <name type="scientific">Pseudolactococcus plantarum</name>
    <dbReference type="NCBI Taxonomy" id="1365"/>
    <lineage>
        <taxon>Bacteria</taxon>
        <taxon>Bacillati</taxon>
        <taxon>Bacillota</taxon>
        <taxon>Bacilli</taxon>
        <taxon>Lactobacillales</taxon>
        <taxon>Streptococcaceae</taxon>
        <taxon>Pseudolactococcus</taxon>
    </lineage>
</organism>
<keyword evidence="2 7" id="KW-0812">Transmembrane</keyword>
<feature type="transmembrane region" description="Helical" evidence="7">
    <location>
        <begin position="253"/>
        <end position="273"/>
    </location>
</feature>
<feature type="transmembrane region" description="Helical" evidence="7">
    <location>
        <begin position="589"/>
        <end position="612"/>
    </location>
</feature>
<evidence type="ECO:0000256" key="3">
    <source>
        <dbReference type="ARBA" id="ARBA00022967"/>
    </source>
</evidence>
<dbReference type="SUPFAM" id="SSF56784">
    <property type="entry name" value="HAD-like"/>
    <property type="match status" value="1"/>
</dbReference>
<dbReference type="InterPro" id="IPR018303">
    <property type="entry name" value="ATPase_P-typ_P_site"/>
</dbReference>
<keyword evidence="10" id="KW-1185">Reference proteome</keyword>
<dbReference type="Gene3D" id="3.40.50.1000">
    <property type="entry name" value="HAD superfamily/HAD-like"/>
    <property type="match status" value="1"/>
</dbReference>
<dbReference type="SFLD" id="SFLDF00027">
    <property type="entry name" value="p-type_atpase"/>
    <property type="match status" value="1"/>
</dbReference>
<dbReference type="InterPro" id="IPR023214">
    <property type="entry name" value="HAD_sf"/>
</dbReference>
<gene>
    <name evidence="9" type="ORF">RU87_GL000268</name>
</gene>
<name>A0A2A5RXW6_9LACT</name>
<feature type="transmembrane region" description="Helical" evidence="7">
    <location>
        <begin position="657"/>
        <end position="678"/>
    </location>
</feature>
<dbReference type="GO" id="GO:0016887">
    <property type="term" value="F:ATP hydrolysis activity"/>
    <property type="evidence" value="ECO:0007669"/>
    <property type="project" value="InterPro"/>
</dbReference>
<feature type="transmembrane region" description="Helical" evidence="7">
    <location>
        <begin position="63"/>
        <end position="81"/>
    </location>
</feature>
<reference evidence="9 10" key="1">
    <citation type="submission" date="2014-12" db="EMBL/GenBank/DDBJ databases">
        <title>Draft genome sequences of 10 type strains of Lactococcus.</title>
        <authorList>
            <person name="Sun Z."/>
            <person name="Zhong Z."/>
            <person name="Liu W."/>
            <person name="Zhang W."/>
            <person name="Zhang H."/>
        </authorList>
    </citation>
    <scope>NUCLEOTIDE SEQUENCE [LARGE SCALE GENOMIC DNA]</scope>
    <source>
        <strain evidence="9 10">DSM 20686</strain>
    </source>
</reference>
<dbReference type="InterPro" id="IPR023298">
    <property type="entry name" value="ATPase_P-typ_TM_dom_sf"/>
</dbReference>
<dbReference type="PRINTS" id="PR00119">
    <property type="entry name" value="CATATPASE"/>
</dbReference>
<feature type="transmembrane region" description="Helical" evidence="7">
    <location>
        <begin position="712"/>
        <end position="729"/>
    </location>
</feature>
<evidence type="ECO:0000256" key="7">
    <source>
        <dbReference type="SAM" id="Phobius"/>
    </source>
</evidence>
<dbReference type="PANTHER" id="PTHR42861">
    <property type="entry name" value="CALCIUM-TRANSPORTING ATPASE"/>
    <property type="match status" value="1"/>
</dbReference>
<dbReference type="GO" id="GO:0005524">
    <property type="term" value="F:ATP binding"/>
    <property type="evidence" value="ECO:0007669"/>
    <property type="project" value="InterPro"/>
</dbReference>
<feature type="transmembrane region" description="Helical" evidence="7">
    <location>
        <begin position="741"/>
        <end position="761"/>
    </location>
</feature>
<dbReference type="InterPro" id="IPR036412">
    <property type="entry name" value="HAD-like_sf"/>
</dbReference>
<comment type="subcellular location">
    <subcellularLocation>
        <location evidence="1">Membrane</location>
        <topology evidence="1">Multi-pass membrane protein</topology>
    </subcellularLocation>
</comment>
<comment type="caution">
    <text evidence="9">The sequence shown here is derived from an EMBL/GenBank/DDBJ whole genome shotgun (WGS) entry which is preliminary data.</text>
</comment>
<dbReference type="Gene3D" id="1.20.1110.10">
    <property type="entry name" value="Calcium-transporting ATPase, transmembrane domain"/>
    <property type="match status" value="1"/>
</dbReference>
<proteinExistence type="predicted"/>
<dbReference type="PROSITE" id="PS00154">
    <property type="entry name" value="ATPASE_E1_E2"/>
    <property type="match status" value="1"/>
</dbReference>
<feature type="compositionally biased region" description="Polar residues" evidence="6">
    <location>
        <begin position="1"/>
        <end position="10"/>
    </location>
</feature>
<dbReference type="PRINTS" id="PR00120">
    <property type="entry name" value="HATPASE"/>
</dbReference>
<feature type="transmembrane region" description="Helical" evidence="7">
    <location>
        <begin position="618"/>
        <end position="636"/>
    </location>
</feature>
<evidence type="ECO:0000256" key="4">
    <source>
        <dbReference type="ARBA" id="ARBA00022989"/>
    </source>
</evidence>
<evidence type="ECO:0000313" key="9">
    <source>
        <dbReference type="EMBL" id="PCS06072.1"/>
    </source>
</evidence>
<dbReference type="Gene3D" id="3.40.1110.10">
    <property type="entry name" value="Calcium-transporting ATPase, cytoplasmic domain N"/>
    <property type="match status" value="1"/>
</dbReference>
<dbReference type="Gene3D" id="2.70.150.10">
    <property type="entry name" value="Calcium-transporting ATPase, cytoplasmic transduction domain A"/>
    <property type="match status" value="1"/>
</dbReference>
<dbReference type="InterPro" id="IPR059000">
    <property type="entry name" value="ATPase_P-type_domA"/>
</dbReference>
<dbReference type="Pfam" id="PF00702">
    <property type="entry name" value="Hydrolase"/>
    <property type="match status" value="1"/>
</dbReference>
<protein>
    <submittedName>
        <fullName evidence="9">E1-E2 ATPase</fullName>
    </submittedName>
</protein>
<dbReference type="NCBIfam" id="TIGR01494">
    <property type="entry name" value="ATPase_P-type"/>
    <property type="match status" value="2"/>
</dbReference>
<dbReference type="InterPro" id="IPR023299">
    <property type="entry name" value="ATPase_P-typ_cyto_dom_N"/>
</dbReference>
<accession>A0A2A5RXW6</accession>
<dbReference type="SFLD" id="SFLDG00002">
    <property type="entry name" value="C1.7:_P-type_atpase_like"/>
    <property type="match status" value="1"/>
</dbReference>
<evidence type="ECO:0000256" key="1">
    <source>
        <dbReference type="ARBA" id="ARBA00004141"/>
    </source>
</evidence>
<evidence type="ECO:0000256" key="5">
    <source>
        <dbReference type="ARBA" id="ARBA00023136"/>
    </source>
</evidence>